<dbReference type="SUPFAM" id="SSF53448">
    <property type="entry name" value="Nucleotide-diphospho-sugar transferases"/>
    <property type="match status" value="1"/>
</dbReference>
<dbReference type="Pfam" id="PF00535">
    <property type="entry name" value="Glycos_transf_2"/>
    <property type="match status" value="1"/>
</dbReference>
<dbReference type="EC" id="2.4.1.289" evidence="3"/>
<comment type="caution">
    <text evidence="3">The sequence shown here is derived from an EMBL/GenBank/DDBJ whole genome shotgun (WGS) entry which is preliminary data.</text>
</comment>
<dbReference type="Proteomes" id="UP000179467">
    <property type="component" value="Unassembled WGS sequence"/>
</dbReference>
<evidence type="ECO:0000313" key="4">
    <source>
        <dbReference type="Proteomes" id="UP000179467"/>
    </source>
</evidence>
<dbReference type="PANTHER" id="PTHR43179">
    <property type="entry name" value="RHAMNOSYLTRANSFERASE WBBL"/>
    <property type="match status" value="1"/>
</dbReference>
<proteinExistence type="predicted"/>
<keyword evidence="3" id="KW-0808">Transferase</keyword>
<sequence>MSEAERPPHATARVAPHVAIVIVNYRTPDLALRCVETLAAERVALPGLEVVVADGGSGDGSAEKLAAGIADPRFQGWARLLPLPINGGFGWANNQAMLRLLQQDDPPDYIHLLNPDTEIAPGAVALLAQWLAAHPRHAAVGSQLFRPDGATVGSAFRFPSIGREFLRGSATPALGRAFGIRPTLVEDAGDPDWVTGASVMLRAEALREVGLFDDGFFLYFEEVELMRRLRAAGWGVAHEPQSRVFHVGGAATGVNVANVARRPAYWFNSRRRYFVRTGGTATLVAATLAWMAGRALWKLREALRLTRGQPAAAPEATDHLRLSLAPRPGDRRPTVARWNDPPDQPPAWMETAR</sequence>
<evidence type="ECO:0000259" key="2">
    <source>
        <dbReference type="Pfam" id="PF00535"/>
    </source>
</evidence>
<dbReference type="InterPro" id="IPR001173">
    <property type="entry name" value="Glyco_trans_2-like"/>
</dbReference>
<evidence type="ECO:0000313" key="3">
    <source>
        <dbReference type="EMBL" id="OHT20877.1"/>
    </source>
</evidence>
<name>A0A1S1HFF8_9SPHN</name>
<evidence type="ECO:0000256" key="1">
    <source>
        <dbReference type="SAM" id="MobiDB-lite"/>
    </source>
</evidence>
<organism evidence="3 4">
    <name type="scientific">Edaphosphingomonas haloaromaticamans</name>
    <dbReference type="NCBI Taxonomy" id="653954"/>
    <lineage>
        <taxon>Bacteria</taxon>
        <taxon>Pseudomonadati</taxon>
        <taxon>Pseudomonadota</taxon>
        <taxon>Alphaproteobacteria</taxon>
        <taxon>Sphingomonadales</taxon>
        <taxon>Rhizorhabdaceae</taxon>
        <taxon>Edaphosphingomonas</taxon>
    </lineage>
</organism>
<dbReference type="OrthoDB" id="9771846at2"/>
<keyword evidence="3" id="KW-0328">Glycosyltransferase</keyword>
<dbReference type="RefSeq" id="WP_070934268.1">
    <property type="nucleotide sequence ID" value="NZ_MIPT01000001.1"/>
</dbReference>
<feature type="domain" description="Glycosyltransferase 2-like" evidence="2">
    <location>
        <begin position="20"/>
        <end position="150"/>
    </location>
</feature>
<dbReference type="EMBL" id="MIPT01000001">
    <property type="protein sequence ID" value="OHT20877.1"/>
    <property type="molecule type" value="Genomic_DNA"/>
</dbReference>
<gene>
    <name evidence="3" type="primary">wbbL</name>
    <name evidence="3" type="ORF">BHE75_02881</name>
</gene>
<feature type="region of interest" description="Disordered" evidence="1">
    <location>
        <begin position="323"/>
        <end position="353"/>
    </location>
</feature>
<dbReference type="CDD" id="cd04186">
    <property type="entry name" value="GT_2_like_c"/>
    <property type="match status" value="1"/>
</dbReference>
<reference evidence="3 4" key="1">
    <citation type="submission" date="2016-09" db="EMBL/GenBank/DDBJ databases">
        <title>Metabolic pathway, cell adaptation mechanisms and a novel monoxygenase revealed through proteogenomic-transcription analysis of a Sphingomonas haloaromaticamans strain degrading the fungicide ortho-phenylphenol.</title>
        <authorList>
            <person name="Perruchon C."/>
            <person name="Papadopoulou E.S."/>
            <person name="Rousidou C."/>
            <person name="Vasileiadis S."/>
            <person name="Tanou G."/>
            <person name="Amoutzias G."/>
            <person name="Molassiotis A."/>
            <person name="Karpouzas D.G."/>
        </authorList>
    </citation>
    <scope>NUCLEOTIDE SEQUENCE [LARGE SCALE GENOMIC DNA]</scope>
    <source>
        <strain evidence="3 4">P3</strain>
    </source>
</reference>
<accession>A0A1S1HFF8</accession>
<dbReference type="GO" id="GO:0102096">
    <property type="term" value="F:decaprenyl-N-acetyl-alpha-D-glucosaminyl-pyrophosphate:dTDP-alpha-L-rhamnose rhamnosyltransferase activity"/>
    <property type="evidence" value="ECO:0007669"/>
    <property type="project" value="UniProtKB-EC"/>
</dbReference>
<dbReference type="AlphaFoldDB" id="A0A1S1HFF8"/>
<keyword evidence="4" id="KW-1185">Reference proteome</keyword>
<protein>
    <submittedName>
        <fullName evidence="3">N-acetylglucosaminyl-diphospho-decaprenol L-rhamnosyltransferase</fullName>
        <ecNumber evidence="3">2.4.1.289</ecNumber>
    </submittedName>
</protein>
<dbReference type="InterPro" id="IPR029044">
    <property type="entry name" value="Nucleotide-diphossugar_trans"/>
</dbReference>
<dbReference type="PANTHER" id="PTHR43179:SF7">
    <property type="entry name" value="RHAMNOSYLTRANSFERASE WBBL"/>
    <property type="match status" value="1"/>
</dbReference>
<dbReference type="Gene3D" id="3.90.550.10">
    <property type="entry name" value="Spore Coat Polysaccharide Biosynthesis Protein SpsA, Chain A"/>
    <property type="match status" value="1"/>
</dbReference>